<proteinExistence type="predicted"/>
<feature type="transmembrane region" description="Helical" evidence="1">
    <location>
        <begin position="264"/>
        <end position="286"/>
    </location>
</feature>
<feature type="transmembrane region" description="Helical" evidence="1">
    <location>
        <begin position="156"/>
        <end position="178"/>
    </location>
</feature>
<dbReference type="PROSITE" id="PS50132">
    <property type="entry name" value="RGS"/>
    <property type="match status" value="1"/>
</dbReference>
<feature type="transmembrane region" description="Helical" evidence="1">
    <location>
        <begin position="193"/>
        <end position="219"/>
    </location>
</feature>
<dbReference type="AlphaFoldDB" id="A0A9W8CRC9"/>
<feature type="transmembrane region" description="Helical" evidence="1">
    <location>
        <begin position="20"/>
        <end position="39"/>
    </location>
</feature>
<name>A0A9W8CRC9_9FUNG</name>
<dbReference type="SUPFAM" id="SSF48097">
    <property type="entry name" value="Regulator of G-protein signaling, RGS"/>
    <property type="match status" value="1"/>
</dbReference>
<keyword evidence="1" id="KW-0812">Transmembrane</keyword>
<feature type="domain" description="RGS" evidence="2">
    <location>
        <begin position="323"/>
        <end position="514"/>
    </location>
</feature>
<keyword evidence="1" id="KW-1133">Transmembrane helix</keyword>
<evidence type="ECO:0000256" key="1">
    <source>
        <dbReference type="SAM" id="Phobius"/>
    </source>
</evidence>
<protein>
    <recommendedName>
        <fullName evidence="2">RGS domain-containing protein</fullName>
    </recommendedName>
</protein>
<keyword evidence="4" id="KW-1185">Reference proteome</keyword>
<organism evidence="3 4">
    <name type="scientific">Coemansia erecta</name>
    <dbReference type="NCBI Taxonomy" id="147472"/>
    <lineage>
        <taxon>Eukaryota</taxon>
        <taxon>Fungi</taxon>
        <taxon>Fungi incertae sedis</taxon>
        <taxon>Zoopagomycota</taxon>
        <taxon>Kickxellomycotina</taxon>
        <taxon>Kickxellomycetes</taxon>
        <taxon>Kickxellales</taxon>
        <taxon>Kickxellaceae</taxon>
        <taxon>Coemansia</taxon>
    </lineage>
</organism>
<comment type="caution">
    <text evidence="3">The sequence shown here is derived from an EMBL/GenBank/DDBJ whole genome shotgun (WGS) entry which is preliminary data.</text>
</comment>
<evidence type="ECO:0000313" key="4">
    <source>
        <dbReference type="Proteomes" id="UP001149813"/>
    </source>
</evidence>
<evidence type="ECO:0000313" key="3">
    <source>
        <dbReference type="EMBL" id="KAJ1722679.1"/>
    </source>
</evidence>
<dbReference type="Gene3D" id="1.10.167.10">
    <property type="entry name" value="Regulator of G-protein Signalling 4, domain 2"/>
    <property type="match status" value="1"/>
</dbReference>
<keyword evidence="1" id="KW-0472">Membrane</keyword>
<accession>A0A9W8CRC9</accession>
<gene>
    <name evidence="3" type="ORF">LPJ53_002937</name>
</gene>
<dbReference type="InterPro" id="IPR044926">
    <property type="entry name" value="RGS_subdomain_2"/>
</dbReference>
<evidence type="ECO:0000259" key="2">
    <source>
        <dbReference type="PROSITE" id="PS50132"/>
    </source>
</evidence>
<sequence length="514" mass="57519">MGTVGMFSTALQLWPAFLRLWFTYIGYIVMYSTVAARGFQHIIVSNLHIMTNKLASGNNPGFKNMMPSSNVALLGQGTRMHRSASQSSIFSNTDYENSEMGHAMGISGGSSEKKTVLNIASDIRHESIRADAGPEMKLYKRLQKYTRLQRYATQKYLFVFVLLHLVLAVILSLVINIINPQFKLSPLSMECRLIWGFIPVLIIVAIYSIIVLPAIVIKCRRLNDAYGIRNDLIVCTFMGIFCLVMNSIWDIVLDKVALIWSGWFFSWLTGIIIHTVTVTVPLFKAIKHSRDVIDRMHGASSLGTSMAAVIAGAGGHDLSKRSEYNAVLADPYEYRFFCDFAASCFCSEMTAFIDEYQALKSLTVVALGSEDIWREDVDQLEPSYMTRMASNNGENGIGYLALANRNANPNSKSLRLQTPPTVNILETAKAVYPQYELNDDTPFPVAAMDKLVAIFSVFVNSSSYTAVSLPSSMVLRIREKLGKSQLTLTILDEIKDEVLNMLYFDVFTRYTKSK</sequence>
<dbReference type="EMBL" id="JANBOJ010000100">
    <property type="protein sequence ID" value="KAJ1722679.1"/>
    <property type="molecule type" value="Genomic_DNA"/>
</dbReference>
<dbReference type="InterPro" id="IPR016137">
    <property type="entry name" value="RGS"/>
</dbReference>
<feature type="transmembrane region" description="Helical" evidence="1">
    <location>
        <begin position="231"/>
        <end position="252"/>
    </location>
</feature>
<dbReference type="Proteomes" id="UP001149813">
    <property type="component" value="Unassembled WGS sequence"/>
</dbReference>
<dbReference type="InterPro" id="IPR036305">
    <property type="entry name" value="RGS_sf"/>
</dbReference>
<reference evidence="3" key="1">
    <citation type="submission" date="2022-07" db="EMBL/GenBank/DDBJ databases">
        <title>Phylogenomic reconstructions and comparative analyses of Kickxellomycotina fungi.</title>
        <authorList>
            <person name="Reynolds N.K."/>
            <person name="Stajich J.E."/>
            <person name="Barry K."/>
            <person name="Grigoriev I.V."/>
            <person name="Crous P."/>
            <person name="Smith M.E."/>
        </authorList>
    </citation>
    <scope>NUCLEOTIDE SEQUENCE</scope>
    <source>
        <strain evidence="3">NBRC 32514</strain>
    </source>
</reference>
<dbReference type="OrthoDB" id="196547at2759"/>